<comment type="caution">
    <text evidence="1">The sequence shown here is derived from an EMBL/GenBank/DDBJ whole genome shotgun (WGS) entry which is preliminary data.</text>
</comment>
<gene>
    <name evidence="1" type="ORF">DPMN_040297</name>
</gene>
<dbReference type="EMBL" id="JAIWYP010000011">
    <property type="protein sequence ID" value="KAH3733860.1"/>
    <property type="molecule type" value="Genomic_DNA"/>
</dbReference>
<name>A0A9D4CVR1_DREPO</name>
<proteinExistence type="predicted"/>
<dbReference type="AlphaFoldDB" id="A0A9D4CVR1"/>
<sequence>MMEEEPWLILRLEKIRKAIVASPEPMLWFSKQRMKLEMLYMVFENRVFQCTDENLELDDSDIALKEIRRRIMEILKEVGQRMHQEGSLVFQFDPFDLLKRLLM</sequence>
<evidence type="ECO:0000313" key="1">
    <source>
        <dbReference type="EMBL" id="KAH3733860.1"/>
    </source>
</evidence>
<reference evidence="1" key="1">
    <citation type="journal article" date="2019" name="bioRxiv">
        <title>The Genome of the Zebra Mussel, Dreissena polymorpha: A Resource for Invasive Species Research.</title>
        <authorList>
            <person name="McCartney M.A."/>
            <person name="Auch B."/>
            <person name="Kono T."/>
            <person name="Mallez S."/>
            <person name="Zhang Y."/>
            <person name="Obille A."/>
            <person name="Becker A."/>
            <person name="Abrahante J.E."/>
            <person name="Garbe J."/>
            <person name="Badalamenti J.P."/>
            <person name="Herman A."/>
            <person name="Mangelson H."/>
            <person name="Liachko I."/>
            <person name="Sullivan S."/>
            <person name="Sone E.D."/>
            <person name="Koren S."/>
            <person name="Silverstein K.A.T."/>
            <person name="Beckman K.B."/>
            <person name="Gohl D.M."/>
        </authorList>
    </citation>
    <scope>NUCLEOTIDE SEQUENCE</scope>
    <source>
        <strain evidence="1">Duluth1</strain>
        <tissue evidence="1">Whole animal</tissue>
    </source>
</reference>
<protein>
    <submittedName>
        <fullName evidence="1">Uncharacterized protein</fullName>
    </submittedName>
</protein>
<organism evidence="1 2">
    <name type="scientific">Dreissena polymorpha</name>
    <name type="common">Zebra mussel</name>
    <name type="synonym">Mytilus polymorpha</name>
    <dbReference type="NCBI Taxonomy" id="45954"/>
    <lineage>
        <taxon>Eukaryota</taxon>
        <taxon>Metazoa</taxon>
        <taxon>Spiralia</taxon>
        <taxon>Lophotrochozoa</taxon>
        <taxon>Mollusca</taxon>
        <taxon>Bivalvia</taxon>
        <taxon>Autobranchia</taxon>
        <taxon>Heteroconchia</taxon>
        <taxon>Euheterodonta</taxon>
        <taxon>Imparidentia</taxon>
        <taxon>Neoheterodontei</taxon>
        <taxon>Myida</taxon>
        <taxon>Dreissenoidea</taxon>
        <taxon>Dreissenidae</taxon>
        <taxon>Dreissena</taxon>
    </lineage>
</organism>
<evidence type="ECO:0000313" key="2">
    <source>
        <dbReference type="Proteomes" id="UP000828390"/>
    </source>
</evidence>
<reference evidence="1" key="2">
    <citation type="submission" date="2020-11" db="EMBL/GenBank/DDBJ databases">
        <authorList>
            <person name="McCartney M.A."/>
            <person name="Auch B."/>
            <person name="Kono T."/>
            <person name="Mallez S."/>
            <person name="Becker A."/>
            <person name="Gohl D.M."/>
            <person name="Silverstein K.A.T."/>
            <person name="Koren S."/>
            <person name="Bechman K.B."/>
            <person name="Herman A."/>
            <person name="Abrahante J.E."/>
            <person name="Garbe J."/>
        </authorList>
    </citation>
    <scope>NUCLEOTIDE SEQUENCE</scope>
    <source>
        <strain evidence="1">Duluth1</strain>
        <tissue evidence="1">Whole animal</tissue>
    </source>
</reference>
<keyword evidence="2" id="KW-1185">Reference proteome</keyword>
<dbReference type="Proteomes" id="UP000828390">
    <property type="component" value="Unassembled WGS sequence"/>
</dbReference>
<accession>A0A9D4CVR1</accession>